<gene>
    <name evidence="2" type="ORF">LTR25_005031</name>
</gene>
<feature type="signal peptide" evidence="1">
    <location>
        <begin position="1"/>
        <end position="20"/>
    </location>
</feature>
<dbReference type="GO" id="GO:0008237">
    <property type="term" value="F:metallopeptidase activity"/>
    <property type="evidence" value="ECO:0007669"/>
    <property type="project" value="InterPro"/>
</dbReference>
<protein>
    <recommendedName>
        <fullName evidence="4">Lysine-specific metallo-endopeptidase domain-containing protein</fullName>
    </recommendedName>
</protein>
<comment type="caution">
    <text evidence="2">The sequence shown here is derived from an EMBL/GenBank/DDBJ whole genome shotgun (WGS) entry which is preliminary data.</text>
</comment>
<dbReference type="Gene3D" id="3.40.390.10">
    <property type="entry name" value="Collagenase (Catalytic Domain)"/>
    <property type="match status" value="1"/>
</dbReference>
<dbReference type="EMBL" id="JAXLQG010000007">
    <property type="protein sequence ID" value="KAK5537779.1"/>
    <property type="molecule type" value="Genomic_DNA"/>
</dbReference>
<sequence>MIWLRGVLLFLLLCARDILGVVVSPEIYYPPGIDPGGQQSSELRQGFVDAIILARTVAITFDPCDAYFNRYFNSEDSKFVSDVFRTLANIPLDISMEDLNGNLNPDLSNIVTNSALNPRFSELSIAIGDHPDRLRPDHVLCTDNKWYGYFIPDQRDTTIGRKGIVSICTTSWAYPSLKDIFEPPDAWRGQPGFGCDGLGDHDSAWMTSLGAVILHEILHWAYLFQDDVPDWTSQIPLNYYYPGVHDVRDYAPGQGDPPYPSHGYGPFFAPMLKTLPKAQGQYARSINNADSYVWFAISKYWAQKCNKYFAPSTSENDATCRDQSWNKFLPNPPPAAPPFPPKKRSILLDRLLGYRDNATSRPHSRIMALNK</sequence>
<dbReference type="AlphaFoldDB" id="A0AAV9Q8W9"/>
<keyword evidence="1" id="KW-0732">Signal</keyword>
<evidence type="ECO:0008006" key="4">
    <source>
        <dbReference type="Google" id="ProtNLM"/>
    </source>
</evidence>
<feature type="chain" id="PRO_5043978986" description="Lysine-specific metallo-endopeptidase domain-containing protein" evidence="1">
    <location>
        <begin position="21"/>
        <end position="371"/>
    </location>
</feature>
<keyword evidence="3" id="KW-1185">Reference proteome</keyword>
<reference evidence="2 3" key="1">
    <citation type="submission" date="2023-06" db="EMBL/GenBank/DDBJ databases">
        <title>Black Yeasts Isolated from many extreme environments.</title>
        <authorList>
            <person name="Coleine C."/>
            <person name="Stajich J.E."/>
            <person name="Selbmann L."/>
        </authorList>
    </citation>
    <scope>NUCLEOTIDE SEQUENCE [LARGE SCALE GENOMIC DNA]</scope>
    <source>
        <strain evidence="2 3">CCFEE 5887</strain>
    </source>
</reference>
<evidence type="ECO:0000313" key="2">
    <source>
        <dbReference type="EMBL" id="KAK5537779.1"/>
    </source>
</evidence>
<evidence type="ECO:0000256" key="1">
    <source>
        <dbReference type="SAM" id="SignalP"/>
    </source>
</evidence>
<dbReference type="Proteomes" id="UP001345827">
    <property type="component" value="Unassembled WGS sequence"/>
</dbReference>
<dbReference type="InterPro" id="IPR024079">
    <property type="entry name" value="MetalloPept_cat_dom_sf"/>
</dbReference>
<accession>A0AAV9Q8W9</accession>
<proteinExistence type="predicted"/>
<organism evidence="2 3">
    <name type="scientific">Vermiconidia calcicola</name>
    <dbReference type="NCBI Taxonomy" id="1690605"/>
    <lineage>
        <taxon>Eukaryota</taxon>
        <taxon>Fungi</taxon>
        <taxon>Dikarya</taxon>
        <taxon>Ascomycota</taxon>
        <taxon>Pezizomycotina</taxon>
        <taxon>Dothideomycetes</taxon>
        <taxon>Dothideomycetidae</taxon>
        <taxon>Mycosphaerellales</taxon>
        <taxon>Extremaceae</taxon>
        <taxon>Vermiconidia</taxon>
    </lineage>
</organism>
<evidence type="ECO:0000313" key="3">
    <source>
        <dbReference type="Proteomes" id="UP001345827"/>
    </source>
</evidence>
<name>A0AAV9Q8W9_9PEZI</name>